<feature type="transmembrane region" description="Helical" evidence="1">
    <location>
        <begin position="44"/>
        <end position="62"/>
    </location>
</feature>
<sequence length="98" mass="10931">MYSVESVDDVTIVISCNSVIFEFSASTYILAVFASSFLFCSVQVRVSLMGMIVACIIVFELFEKLIFFRYQRILSQFGAREENIIILTHSAIAIISGG</sequence>
<comment type="caution">
    <text evidence="2">The sequence shown here is derived from an EMBL/GenBank/DDBJ whole genome shotgun (WGS) entry which is preliminary data.</text>
</comment>
<proteinExistence type="predicted"/>
<keyword evidence="1" id="KW-0812">Transmembrane</keyword>
<keyword evidence="3" id="KW-1185">Reference proteome</keyword>
<keyword evidence="1" id="KW-1133">Transmembrane helix</keyword>
<evidence type="ECO:0000313" key="2">
    <source>
        <dbReference type="EMBL" id="CAI2378673.1"/>
    </source>
</evidence>
<evidence type="ECO:0000256" key="1">
    <source>
        <dbReference type="SAM" id="Phobius"/>
    </source>
</evidence>
<dbReference type="EMBL" id="CAMPGE010020427">
    <property type="protein sequence ID" value="CAI2378673.1"/>
    <property type="molecule type" value="Genomic_DNA"/>
</dbReference>
<organism evidence="2 3">
    <name type="scientific">Euplotes crassus</name>
    <dbReference type="NCBI Taxonomy" id="5936"/>
    <lineage>
        <taxon>Eukaryota</taxon>
        <taxon>Sar</taxon>
        <taxon>Alveolata</taxon>
        <taxon>Ciliophora</taxon>
        <taxon>Intramacronucleata</taxon>
        <taxon>Spirotrichea</taxon>
        <taxon>Hypotrichia</taxon>
        <taxon>Euplotida</taxon>
        <taxon>Euplotidae</taxon>
        <taxon>Moneuplotes</taxon>
    </lineage>
</organism>
<feature type="transmembrane region" description="Helical" evidence="1">
    <location>
        <begin position="12"/>
        <end position="38"/>
    </location>
</feature>
<name>A0AAD1XSV3_EUPCR</name>
<dbReference type="Proteomes" id="UP001295684">
    <property type="component" value="Unassembled WGS sequence"/>
</dbReference>
<evidence type="ECO:0000313" key="3">
    <source>
        <dbReference type="Proteomes" id="UP001295684"/>
    </source>
</evidence>
<protein>
    <submittedName>
        <fullName evidence="2">Uncharacterized protein</fullName>
    </submittedName>
</protein>
<gene>
    <name evidence="2" type="ORF">ECRASSUSDP1_LOCUS20072</name>
</gene>
<reference evidence="2" key="1">
    <citation type="submission" date="2023-07" db="EMBL/GenBank/DDBJ databases">
        <authorList>
            <consortium name="AG Swart"/>
            <person name="Singh M."/>
            <person name="Singh A."/>
            <person name="Seah K."/>
            <person name="Emmerich C."/>
        </authorList>
    </citation>
    <scope>NUCLEOTIDE SEQUENCE</scope>
    <source>
        <strain evidence="2">DP1</strain>
    </source>
</reference>
<dbReference type="AlphaFoldDB" id="A0AAD1XSV3"/>
<accession>A0AAD1XSV3</accession>
<keyword evidence="1" id="KW-0472">Membrane</keyword>